<evidence type="ECO:0000313" key="8">
    <source>
        <dbReference type="EMBL" id="SDM46334.1"/>
    </source>
</evidence>
<evidence type="ECO:0000256" key="3">
    <source>
        <dbReference type="ARBA" id="ARBA00022692"/>
    </source>
</evidence>
<evidence type="ECO:0000313" key="9">
    <source>
        <dbReference type="Proteomes" id="UP000199639"/>
    </source>
</evidence>
<feature type="transmembrane region" description="Helical" evidence="6">
    <location>
        <begin position="12"/>
        <end position="30"/>
    </location>
</feature>
<dbReference type="PANTHER" id="PTHR32322">
    <property type="entry name" value="INNER MEMBRANE TRANSPORTER"/>
    <property type="match status" value="1"/>
</dbReference>
<reference evidence="8 9" key="1">
    <citation type="submission" date="2016-10" db="EMBL/GenBank/DDBJ databases">
        <authorList>
            <person name="Varghese N."/>
            <person name="Submissions S."/>
        </authorList>
    </citation>
    <scope>NUCLEOTIDE SEQUENCE [LARGE SCALE GENOMIC DNA]</scope>
    <source>
        <strain evidence="8 9">CGMCC 1.11215</strain>
    </source>
</reference>
<feature type="domain" description="EamA" evidence="7">
    <location>
        <begin position="13"/>
        <end position="151"/>
    </location>
</feature>
<feature type="transmembrane region" description="Helical" evidence="6">
    <location>
        <begin position="139"/>
        <end position="157"/>
    </location>
</feature>
<dbReference type="PANTHER" id="PTHR32322:SF9">
    <property type="entry name" value="AMINO-ACID METABOLITE EFFLUX PUMP-RELATED"/>
    <property type="match status" value="1"/>
</dbReference>
<keyword evidence="4 6" id="KW-1133">Transmembrane helix</keyword>
<dbReference type="Pfam" id="PF00892">
    <property type="entry name" value="EamA"/>
    <property type="match status" value="2"/>
</dbReference>
<feature type="transmembrane region" description="Helical" evidence="6">
    <location>
        <begin position="194"/>
        <end position="217"/>
    </location>
</feature>
<dbReference type="Proteomes" id="UP000199639">
    <property type="component" value="Unassembled WGS sequence"/>
</dbReference>
<accession>A0A5E9FTE4</accession>
<protein>
    <submittedName>
        <fullName evidence="8">Permease of the drug/metabolite transporter (DMT) superfamily</fullName>
    </submittedName>
</protein>
<sequence length="319" mass="33861">MSPTPPASKSLILLQFLGMGLIWGSSFLFMKIALDGVSFGQIAWSRLVLGGLTLGLIVLVNRPRIGNGPVLPREGVVWLHFLVIAISGCVIPHLLFAWAEQYVSSSLASIYNAVTPIMTALMATLAFRVEKLVRAQVAGVVLGIIGVVVIIGPWQYSSLTGDLWGQLACLGAAVCYGFTFGYTRRFLSGRPIAASTFAFLNIGIAGGIMLLLTPVLASSPVHLTLPIVLCLLALGALGTGLAYIWNINVLRAWGPTNASTVTYVTPVVGVVLGVLVLAETFSWHEPTGALLVLLGILLTQKRLRFSWLRPGGREAAASA</sequence>
<gene>
    <name evidence="8" type="ORF">SAMN05216368_10160</name>
</gene>
<feature type="transmembrane region" description="Helical" evidence="6">
    <location>
        <begin position="110"/>
        <end position="127"/>
    </location>
</feature>
<feature type="transmembrane region" description="Helical" evidence="6">
    <location>
        <begin position="76"/>
        <end position="98"/>
    </location>
</feature>
<proteinExistence type="inferred from homology"/>
<feature type="domain" description="EamA" evidence="7">
    <location>
        <begin position="164"/>
        <end position="299"/>
    </location>
</feature>
<evidence type="ECO:0000256" key="2">
    <source>
        <dbReference type="ARBA" id="ARBA00007362"/>
    </source>
</evidence>
<keyword evidence="3 6" id="KW-0812">Transmembrane</keyword>
<feature type="transmembrane region" description="Helical" evidence="6">
    <location>
        <begin position="163"/>
        <end position="182"/>
    </location>
</feature>
<evidence type="ECO:0000256" key="4">
    <source>
        <dbReference type="ARBA" id="ARBA00022989"/>
    </source>
</evidence>
<feature type="transmembrane region" description="Helical" evidence="6">
    <location>
        <begin position="42"/>
        <end position="60"/>
    </location>
</feature>
<feature type="transmembrane region" description="Helical" evidence="6">
    <location>
        <begin position="257"/>
        <end position="277"/>
    </location>
</feature>
<keyword evidence="5 6" id="KW-0472">Membrane</keyword>
<dbReference type="InterPro" id="IPR000620">
    <property type="entry name" value="EamA_dom"/>
</dbReference>
<evidence type="ECO:0000256" key="1">
    <source>
        <dbReference type="ARBA" id="ARBA00004141"/>
    </source>
</evidence>
<feature type="transmembrane region" description="Helical" evidence="6">
    <location>
        <begin position="223"/>
        <end position="245"/>
    </location>
</feature>
<dbReference type="InterPro" id="IPR037185">
    <property type="entry name" value="EmrE-like"/>
</dbReference>
<comment type="similarity">
    <text evidence="2">Belongs to the EamA transporter family.</text>
</comment>
<name>A0A5E9FTE4_9MICO</name>
<evidence type="ECO:0000256" key="5">
    <source>
        <dbReference type="ARBA" id="ARBA00023136"/>
    </source>
</evidence>
<dbReference type="GO" id="GO:0016020">
    <property type="term" value="C:membrane"/>
    <property type="evidence" value="ECO:0007669"/>
    <property type="project" value="UniProtKB-SubCell"/>
</dbReference>
<dbReference type="RefSeq" id="WP_338061534.1">
    <property type="nucleotide sequence ID" value="NZ_FNIB01000001.1"/>
</dbReference>
<dbReference type="STRING" id="1424659.SAMN05216368_10160"/>
<evidence type="ECO:0000256" key="6">
    <source>
        <dbReference type="SAM" id="Phobius"/>
    </source>
</evidence>
<dbReference type="InterPro" id="IPR050638">
    <property type="entry name" value="AA-Vitamin_Transporters"/>
</dbReference>
<dbReference type="EMBL" id="FNIB01000001">
    <property type="protein sequence ID" value="SDM46334.1"/>
    <property type="molecule type" value="Genomic_DNA"/>
</dbReference>
<dbReference type="SUPFAM" id="SSF103481">
    <property type="entry name" value="Multidrug resistance efflux transporter EmrE"/>
    <property type="match status" value="2"/>
</dbReference>
<comment type="subcellular location">
    <subcellularLocation>
        <location evidence="1">Membrane</location>
        <topology evidence="1">Multi-pass membrane protein</topology>
    </subcellularLocation>
</comment>
<organism evidence="8 9">
    <name type="scientific">Cryobacterium flavum</name>
    <dbReference type="NCBI Taxonomy" id="1424659"/>
    <lineage>
        <taxon>Bacteria</taxon>
        <taxon>Bacillati</taxon>
        <taxon>Actinomycetota</taxon>
        <taxon>Actinomycetes</taxon>
        <taxon>Micrococcales</taxon>
        <taxon>Microbacteriaceae</taxon>
        <taxon>Cryobacterium</taxon>
    </lineage>
</organism>
<dbReference type="AlphaFoldDB" id="A0A5E9FTE4"/>
<evidence type="ECO:0000259" key="7">
    <source>
        <dbReference type="Pfam" id="PF00892"/>
    </source>
</evidence>